<dbReference type="Pfam" id="PF09335">
    <property type="entry name" value="VTT_dom"/>
    <property type="match status" value="1"/>
</dbReference>
<dbReference type="InterPro" id="IPR032816">
    <property type="entry name" value="VTT_dom"/>
</dbReference>
<dbReference type="GO" id="GO:0005886">
    <property type="term" value="C:plasma membrane"/>
    <property type="evidence" value="ECO:0007669"/>
    <property type="project" value="UniProtKB-SubCell"/>
</dbReference>
<keyword evidence="5 7" id="KW-1133">Transmembrane helix</keyword>
<dbReference type="PANTHER" id="PTHR42709:SF6">
    <property type="entry name" value="UNDECAPRENYL PHOSPHATE TRANSPORTER A"/>
    <property type="match status" value="1"/>
</dbReference>
<sequence>MDSLTDAIVSGAGSPLALIALFLLVVLDGFFPPVPSETAVVAMATVGIATGATSPWVVLLAAATGSVVGDNIAFLVGRRLPLGTSRWARRPRIRRVLDRGRSMLAERPASVILTARFIPVGRVAVNVVAGSTGFPHRRFLPLTAVSALAWAGFSVLIGILAGAWMHDRPLIGAAIGMIAAVGLGFLLDAASRGLSRRRARMAAARLSSRRAPWSTTTARAAGS</sequence>
<feature type="domain" description="VTT" evidence="8">
    <location>
        <begin position="44"/>
        <end position="159"/>
    </location>
</feature>
<evidence type="ECO:0000256" key="3">
    <source>
        <dbReference type="ARBA" id="ARBA00022475"/>
    </source>
</evidence>
<comment type="subcellular location">
    <subcellularLocation>
        <location evidence="1">Cell membrane</location>
        <topology evidence="1">Multi-pass membrane protein</topology>
    </subcellularLocation>
</comment>
<comment type="similarity">
    <text evidence="2">Belongs to the DedA family.</text>
</comment>
<comment type="caution">
    <text evidence="9">The sequence shown here is derived from an EMBL/GenBank/DDBJ whole genome shotgun (WGS) entry which is preliminary data.</text>
</comment>
<evidence type="ECO:0000256" key="7">
    <source>
        <dbReference type="SAM" id="Phobius"/>
    </source>
</evidence>
<reference evidence="9 10" key="1">
    <citation type="submission" date="2020-10" db="EMBL/GenBank/DDBJ databases">
        <title>Draft genome sequences of plant-associated actinobacteria.</title>
        <authorList>
            <person name="Tarlachkov S.V."/>
            <person name="Starodumova I.P."/>
            <person name="Dorofeeva L.V."/>
            <person name="Prisyazhnaya N.V."/>
            <person name="Roubtsova T.V."/>
            <person name="Chizhov V.N."/>
            <person name="Nadler S.A."/>
            <person name="Subbotin S.A."/>
            <person name="Evtushenko L.I."/>
        </authorList>
    </citation>
    <scope>NUCLEOTIDE SEQUENCE [LARGE SCALE GENOMIC DNA]</scope>
    <source>
        <strain evidence="9 10">VKM Ac-2886</strain>
    </source>
</reference>
<dbReference type="EMBL" id="JADKRP010000008">
    <property type="protein sequence ID" value="MBF4632749.1"/>
    <property type="molecule type" value="Genomic_DNA"/>
</dbReference>
<evidence type="ECO:0000259" key="8">
    <source>
        <dbReference type="Pfam" id="PF09335"/>
    </source>
</evidence>
<dbReference type="AlphaFoldDB" id="A0A8I0VIR7"/>
<feature type="transmembrane region" description="Helical" evidence="7">
    <location>
        <begin position="170"/>
        <end position="190"/>
    </location>
</feature>
<evidence type="ECO:0000313" key="10">
    <source>
        <dbReference type="Proteomes" id="UP000634579"/>
    </source>
</evidence>
<accession>A0A8I0VIR7</accession>
<proteinExistence type="inferred from homology"/>
<evidence type="ECO:0000256" key="1">
    <source>
        <dbReference type="ARBA" id="ARBA00004651"/>
    </source>
</evidence>
<protein>
    <submittedName>
        <fullName evidence="9">DedA family protein</fullName>
    </submittedName>
</protein>
<keyword evidence="4 7" id="KW-0812">Transmembrane</keyword>
<evidence type="ECO:0000313" key="9">
    <source>
        <dbReference type="EMBL" id="MBF4632749.1"/>
    </source>
</evidence>
<keyword evidence="10" id="KW-1185">Reference proteome</keyword>
<dbReference type="PANTHER" id="PTHR42709">
    <property type="entry name" value="ALKALINE PHOSPHATASE LIKE PROTEIN"/>
    <property type="match status" value="1"/>
</dbReference>
<dbReference type="Proteomes" id="UP000634579">
    <property type="component" value="Unassembled WGS sequence"/>
</dbReference>
<evidence type="ECO:0000256" key="5">
    <source>
        <dbReference type="ARBA" id="ARBA00022989"/>
    </source>
</evidence>
<feature type="transmembrane region" description="Helical" evidence="7">
    <location>
        <begin position="139"/>
        <end position="164"/>
    </location>
</feature>
<name>A0A8I0VIR7_9MICO</name>
<keyword evidence="3" id="KW-1003">Cell membrane</keyword>
<evidence type="ECO:0000256" key="2">
    <source>
        <dbReference type="ARBA" id="ARBA00010792"/>
    </source>
</evidence>
<organism evidence="9 10">
    <name type="scientific">Clavibacter phaseoli</name>
    <dbReference type="NCBI Taxonomy" id="1734031"/>
    <lineage>
        <taxon>Bacteria</taxon>
        <taxon>Bacillati</taxon>
        <taxon>Actinomycetota</taxon>
        <taxon>Actinomycetes</taxon>
        <taxon>Micrococcales</taxon>
        <taxon>Microbacteriaceae</taxon>
        <taxon>Clavibacter</taxon>
    </lineage>
</organism>
<evidence type="ECO:0000256" key="4">
    <source>
        <dbReference type="ARBA" id="ARBA00022692"/>
    </source>
</evidence>
<dbReference type="RefSeq" id="WP_194676314.1">
    <property type="nucleotide sequence ID" value="NZ_JADKRP010000008.1"/>
</dbReference>
<keyword evidence="6 7" id="KW-0472">Membrane</keyword>
<evidence type="ECO:0000256" key="6">
    <source>
        <dbReference type="ARBA" id="ARBA00023136"/>
    </source>
</evidence>
<gene>
    <name evidence="9" type="ORF">ITJ42_16130</name>
</gene>
<feature type="transmembrane region" description="Helical" evidence="7">
    <location>
        <begin position="7"/>
        <end position="27"/>
    </location>
</feature>
<dbReference type="InterPro" id="IPR051311">
    <property type="entry name" value="DedA_domain"/>
</dbReference>